<dbReference type="Proteomes" id="UP000250235">
    <property type="component" value="Unassembled WGS sequence"/>
</dbReference>
<reference evidence="1 2" key="1">
    <citation type="journal article" date="2015" name="Proc. Natl. Acad. Sci. U.S.A.">
        <title>The resurrection genome of Boea hygrometrica: A blueprint for survival of dehydration.</title>
        <authorList>
            <person name="Xiao L."/>
            <person name="Yang G."/>
            <person name="Zhang L."/>
            <person name="Yang X."/>
            <person name="Zhao S."/>
            <person name="Ji Z."/>
            <person name="Zhou Q."/>
            <person name="Hu M."/>
            <person name="Wang Y."/>
            <person name="Chen M."/>
            <person name="Xu Y."/>
            <person name="Jin H."/>
            <person name="Xiao X."/>
            <person name="Hu G."/>
            <person name="Bao F."/>
            <person name="Hu Y."/>
            <person name="Wan P."/>
            <person name="Li L."/>
            <person name="Deng X."/>
            <person name="Kuang T."/>
            <person name="Xiang C."/>
            <person name="Zhu J.K."/>
            <person name="Oliver M.J."/>
            <person name="He Y."/>
        </authorList>
    </citation>
    <scope>NUCLEOTIDE SEQUENCE [LARGE SCALE GENOMIC DNA]</scope>
    <source>
        <strain evidence="2">cv. XS01</strain>
    </source>
</reference>
<evidence type="ECO:0000313" key="2">
    <source>
        <dbReference type="Proteomes" id="UP000250235"/>
    </source>
</evidence>
<keyword evidence="2" id="KW-1185">Reference proteome</keyword>
<dbReference type="AlphaFoldDB" id="A0A2Z7B6H8"/>
<dbReference type="EMBL" id="KV010634">
    <property type="protein sequence ID" value="KZV27477.1"/>
    <property type="molecule type" value="Genomic_DNA"/>
</dbReference>
<gene>
    <name evidence="1" type="ORF">F511_16280</name>
</gene>
<sequence>MDQVGTVRGRPSWSNIGQLSWYSEGTPELVQLRTTSWEGNHLGNKLSANQLRRPAGGKNQLSNQLVETSPKFSNQLNGQNREKSRIYQINEQRNLNFELMRRQFIGVQIDFMCCPHQVHICTVRTCSKSTKPAEALMYSAHVLKVYKDLQKH</sequence>
<proteinExistence type="predicted"/>
<name>A0A2Z7B6H8_9LAMI</name>
<evidence type="ECO:0000313" key="1">
    <source>
        <dbReference type="EMBL" id="KZV27477.1"/>
    </source>
</evidence>
<accession>A0A2Z7B6H8</accession>
<protein>
    <submittedName>
        <fullName evidence="1">Uncharacterized protein</fullName>
    </submittedName>
</protein>
<organism evidence="1 2">
    <name type="scientific">Dorcoceras hygrometricum</name>
    <dbReference type="NCBI Taxonomy" id="472368"/>
    <lineage>
        <taxon>Eukaryota</taxon>
        <taxon>Viridiplantae</taxon>
        <taxon>Streptophyta</taxon>
        <taxon>Embryophyta</taxon>
        <taxon>Tracheophyta</taxon>
        <taxon>Spermatophyta</taxon>
        <taxon>Magnoliopsida</taxon>
        <taxon>eudicotyledons</taxon>
        <taxon>Gunneridae</taxon>
        <taxon>Pentapetalae</taxon>
        <taxon>asterids</taxon>
        <taxon>lamiids</taxon>
        <taxon>Lamiales</taxon>
        <taxon>Gesneriaceae</taxon>
        <taxon>Didymocarpoideae</taxon>
        <taxon>Trichosporeae</taxon>
        <taxon>Loxocarpinae</taxon>
        <taxon>Dorcoceras</taxon>
    </lineage>
</organism>